<reference evidence="6" key="2">
    <citation type="submission" date="2020-09" db="EMBL/GenBank/DDBJ databases">
        <authorList>
            <person name="Sun Q."/>
            <person name="Zhou Y."/>
        </authorList>
    </citation>
    <scope>NUCLEOTIDE SEQUENCE</scope>
    <source>
        <strain evidence="6">CGMCC 1.12777</strain>
    </source>
</reference>
<feature type="transmembrane region" description="Helical" evidence="5">
    <location>
        <begin position="38"/>
        <end position="57"/>
    </location>
</feature>
<keyword evidence="7" id="KW-1185">Reference proteome</keyword>
<sequence>MWLHAHVGFWTLGLIVFVLSFILLKAGKEKAAKILHMILRVLLILIFITGAEMVGQWYSGQSYGWPTLKGIFGLLILGMMEMILTKTKKKQGTLVSWIILIISLIGVFYIGYGVL</sequence>
<keyword evidence="4 5" id="KW-0472">Membrane</keyword>
<evidence type="ECO:0000313" key="7">
    <source>
        <dbReference type="Proteomes" id="UP000656813"/>
    </source>
</evidence>
<feature type="transmembrane region" description="Helical" evidence="5">
    <location>
        <begin position="94"/>
        <end position="112"/>
    </location>
</feature>
<evidence type="ECO:0000256" key="3">
    <source>
        <dbReference type="ARBA" id="ARBA00022989"/>
    </source>
</evidence>
<accession>A0A8J2ZZJ5</accession>
<dbReference type="InterPro" id="IPR010899">
    <property type="entry name" value="UPF0344"/>
</dbReference>
<evidence type="ECO:0000313" key="6">
    <source>
        <dbReference type="EMBL" id="GGH88389.1"/>
    </source>
</evidence>
<evidence type="ECO:0000256" key="2">
    <source>
        <dbReference type="ARBA" id="ARBA00022692"/>
    </source>
</evidence>
<organism evidence="6 7">
    <name type="scientific">Pullulanibacillus pueri</name>
    <dbReference type="NCBI Taxonomy" id="1437324"/>
    <lineage>
        <taxon>Bacteria</taxon>
        <taxon>Bacillati</taxon>
        <taxon>Bacillota</taxon>
        <taxon>Bacilli</taxon>
        <taxon>Bacillales</taxon>
        <taxon>Sporolactobacillaceae</taxon>
        <taxon>Pullulanibacillus</taxon>
    </lineage>
</organism>
<dbReference type="AlphaFoldDB" id="A0A8J2ZZJ5"/>
<dbReference type="Pfam" id="PF07457">
    <property type="entry name" value="DUF1516"/>
    <property type="match status" value="1"/>
</dbReference>
<evidence type="ECO:0000256" key="1">
    <source>
        <dbReference type="ARBA" id="ARBA00022475"/>
    </source>
</evidence>
<reference evidence="6" key="1">
    <citation type="journal article" date="2014" name="Int. J. Syst. Evol. Microbiol.">
        <title>Complete genome sequence of Corynebacterium casei LMG S-19264T (=DSM 44701T), isolated from a smear-ripened cheese.</title>
        <authorList>
            <consortium name="US DOE Joint Genome Institute (JGI-PGF)"/>
            <person name="Walter F."/>
            <person name="Albersmeier A."/>
            <person name="Kalinowski J."/>
            <person name="Ruckert C."/>
        </authorList>
    </citation>
    <scope>NUCLEOTIDE SEQUENCE</scope>
    <source>
        <strain evidence="6">CGMCC 1.12777</strain>
    </source>
</reference>
<keyword evidence="1" id="KW-1003">Cell membrane</keyword>
<feature type="transmembrane region" description="Helical" evidence="5">
    <location>
        <begin position="63"/>
        <end position="82"/>
    </location>
</feature>
<evidence type="ECO:0000256" key="5">
    <source>
        <dbReference type="SAM" id="Phobius"/>
    </source>
</evidence>
<keyword evidence="2 5" id="KW-0812">Transmembrane</keyword>
<name>A0A8J2ZZJ5_9BACL</name>
<evidence type="ECO:0000256" key="4">
    <source>
        <dbReference type="ARBA" id="ARBA00023136"/>
    </source>
</evidence>
<gene>
    <name evidence="6" type="ORF">GCM10007096_40610</name>
</gene>
<proteinExistence type="predicted"/>
<feature type="transmembrane region" description="Helical" evidence="5">
    <location>
        <begin position="6"/>
        <end position="26"/>
    </location>
</feature>
<dbReference type="EMBL" id="BMFV01000051">
    <property type="protein sequence ID" value="GGH88389.1"/>
    <property type="molecule type" value="Genomic_DNA"/>
</dbReference>
<dbReference type="RefSeq" id="WP_188499214.1">
    <property type="nucleotide sequence ID" value="NZ_BMFV01000051.1"/>
</dbReference>
<keyword evidence="3 5" id="KW-1133">Transmembrane helix</keyword>
<protein>
    <submittedName>
        <fullName evidence="6">Uncharacterized protein</fullName>
    </submittedName>
</protein>
<comment type="caution">
    <text evidence="6">The sequence shown here is derived from an EMBL/GenBank/DDBJ whole genome shotgun (WGS) entry which is preliminary data.</text>
</comment>
<dbReference type="Proteomes" id="UP000656813">
    <property type="component" value="Unassembled WGS sequence"/>
</dbReference>